<evidence type="ECO:0000313" key="1">
    <source>
        <dbReference type="EMBL" id="KAH7125163.1"/>
    </source>
</evidence>
<dbReference type="OrthoDB" id="3542212at2759"/>
<gene>
    <name evidence="1" type="ORF">B0J11DRAFT_299172</name>
</gene>
<sequence length="202" mass="22740">MPVLEVTQLRLKEVAAHDPALLASLSIVRGKLQTKSVFYTCIEDPTHIVILGIWSTLEAHHHFLASPARDEVLGPQEHLLDFISTVHMDLDAMSSLPLDAPVLALERRFIKPDCLDAYNQAVTDDVRLMAQGTIPFNVIIGWRCDASPEHPEALVFTGWPSMEAHAAFAEKTRDHAETSAIRQLYHNPEAWHGRNMERQDHQ</sequence>
<name>A0A9P9IK39_9PLEO</name>
<dbReference type="AlphaFoldDB" id="A0A9P9IK39"/>
<comment type="caution">
    <text evidence="1">The sequence shown here is derived from an EMBL/GenBank/DDBJ whole genome shotgun (WGS) entry which is preliminary data.</text>
</comment>
<organism evidence="1 2">
    <name type="scientific">Dendryphion nanum</name>
    <dbReference type="NCBI Taxonomy" id="256645"/>
    <lineage>
        <taxon>Eukaryota</taxon>
        <taxon>Fungi</taxon>
        <taxon>Dikarya</taxon>
        <taxon>Ascomycota</taxon>
        <taxon>Pezizomycotina</taxon>
        <taxon>Dothideomycetes</taxon>
        <taxon>Pleosporomycetidae</taxon>
        <taxon>Pleosporales</taxon>
        <taxon>Torulaceae</taxon>
        <taxon>Dendryphion</taxon>
    </lineage>
</organism>
<evidence type="ECO:0008006" key="3">
    <source>
        <dbReference type="Google" id="ProtNLM"/>
    </source>
</evidence>
<proteinExistence type="predicted"/>
<keyword evidence="2" id="KW-1185">Reference proteome</keyword>
<protein>
    <recommendedName>
        <fullName evidence="3">ABM domain-containing protein</fullName>
    </recommendedName>
</protein>
<evidence type="ECO:0000313" key="2">
    <source>
        <dbReference type="Proteomes" id="UP000700596"/>
    </source>
</evidence>
<accession>A0A9P9IK39</accession>
<dbReference type="Gene3D" id="3.30.70.100">
    <property type="match status" value="1"/>
</dbReference>
<dbReference type="EMBL" id="JAGMWT010000007">
    <property type="protein sequence ID" value="KAH7125163.1"/>
    <property type="molecule type" value="Genomic_DNA"/>
</dbReference>
<dbReference type="Proteomes" id="UP000700596">
    <property type="component" value="Unassembled WGS sequence"/>
</dbReference>
<reference evidence="1" key="1">
    <citation type="journal article" date="2021" name="Nat. Commun.">
        <title>Genetic determinants of endophytism in the Arabidopsis root mycobiome.</title>
        <authorList>
            <person name="Mesny F."/>
            <person name="Miyauchi S."/>
            <person name="Thiergart T."/>
            <person name="Pickel B."/>
            <person name="Atanasova L."/>
            <person name="Karlsson M."/>
            <person name="Huettel B."/>
            <person name="Barry K.W."/>
            <person name="Haridas S."/>
            <person name="Chen C."/>
            <person name="Bauer D."/>
            <person name="Andreopoulos W."/>
            <person name="Pangilinan J."/>
            <person name="LaButti K."/>
            <person name="Riley R."/>
            <person name="Lipzen A."/>
            <person name="Clum A."/>
            <person name="Drula E."/>
            <person name="Henrissat B."/>
            <person name="Kohler A."/>
            <person name="Grigoriev I.V."/>
            <person name="Martin F.M."/>
            <person name="Hacquard S."/>
        </authorList>
    </citation>
    <scope>NUCLEOTIDE SEQUENCE</scope>
    <source>
        <strain evidence="1">MPI-CAGE-CH-0243</strain>
    </source>
</reference>
<dbReference type="PANTHER" id="PTHR42052">
    <property type="entry name" value="ABM DOMAIN-CONTAINING PROTEIN"/>
    <property type="match status" value="1"/>
</dbReference>
<dbReference type="PANTHER" id="PTHR42052:SF1">
    <property type="entry name" value="ABM DOMAIN-CONTAINING PROTEIN"/>
    <property type="match status" value="1"/>
</dbReference>